<dbReference type="Proteomes" id="UP000271700">
    <property type="component" value="Unassembled WGS sequence"/>
</dbReference>
<name>A0A497ZQE7_9RHOB</name>
<dbReference type="OrthoDB" id="9800971at2"/>
<evidence type="ECO:0000313" key="1">
    <source>
        <dbReference type="EMBL" id="RLK07994.1"/>
    </source>
</evidence>
<sequence>MSLFTKLFGGGEKSNPEPVGYKGFDIFPDLIAEGGKYRLSARIEKTIDGDRKTHAVIRADVFESRDQAESFSITKAKQVIDEQGERIFDTVIR</sequence>
<accession>A0A497ZQE7</accession>
<dbReference type="Pfam" id="PF10115">
    <property type="entry name" value="HlyU"/>
    <property type="match status" value="1"/>
</dbReference>
<comment type="caution">
    <text evidence="1">The sequence shown here is derived from an EMBL/GenBank/DDBJ whole genome shotgun (WGS) entry which is preliminary data.</text>
</comment>
<organism evidence="1 2">
    <name type="scientific">Ruegeria conchae</name>
    <dbReference type="NCBI Taxonomy" id="981384"/>
    <lineage>
        <taxon>Bacteria</taxon>
        <taxon>Pseudomonadati</taxon>
        <taxon>Pseudomonadota</taxon>
        <taxon>Alphaproteobacteria</taxon>
        <taxon>Rhodobacterales</taxon>
        <taxon>Roseobacteraceae</taxon>
        <taxon>Ruegeria</taxon>
    </lineage>
</organism>
<dbReference type="STRING" id="981384.GCA_000192475_04266"/>
<keyword evidence="2" id="KW-1185">Reference proteome</keyword>
<gene>
    <name evidence="1" type="ORF">CLV75_1660</name>
</gene>
<reference evidence="1 2" key="1">
    <citation type="submission" date="2018-10" db="EMBL/GenBank/DDBJ databases">
        <title>Genomic Encyclopedia of Archaeal and Bacterial Type Strains, Phase II (KMG-II): from individual species to whole genera.</title>
        <authorList>
            <person name="Goeker M."/>
        </authorList>
    </citation>
    <scope>NUCLEOTIDE SEQUENCE [LARGE SCALE GENOMIC DNA]</scope>
    <source>
        <strain evidence="1 2">DSM 29317</strain>
    </source>
</reference>
<dbReference type="RefSeq" id="WP_010437446.1">
    <property type="nucleotide sequence ID" value="NZ_AEYW01000001.1"/>
</dbReference>
<proteinExistence type="predicted"/>
<protein>
    <recommendedName>
        <fullName evidence="3">Transcriptional activator HlyU</fullName>
    </recommendedName>
</protein>
<evidence type="ECO:0000313" key="2">
    <source>
        <dbReference type="Proteomes" id="UP000271700"/>
    </source>
</evidence>
<dbReference type="EMBL" id="RCCT01000002">
    <property type="protein sequence ID" value="RLK07994.1"/>
    <property type="molecule type" value="Genomic_DNA"/>
</dbReference>
<dbReference type="AlphaFoldDB" id="A0A497ZQE7"/>
<evidence type="ECO:0008006" key="3">
    <source>
        <dbReference type="Google" id="ProtNLM"/>
    </source>
</evidence>
<dbReference type="InterPro" id="IPR018772">
    <property type="entry name" value="Transcription_activator_HlyU"/>
</dbReference>